<keyword evidence="3" id="KW-0732">Signal</keyword>
<dbReference type="InterPro" id="IPR036116">
    <property type="entry name" value="FN3_sf"/>
</dbReference>
<evidence type="ECO:0000256" key="2">
    <source>
        <dbReference type="SAM" id="Phobius"/>
    </source>
</evidence>
<protein>
    <recommendedName>
        <fullName evidence="4">Fibronectin type-III domain-containing protein</fullName>
    </recommendedName>
</protein>
<feature type="region of interest" description="Disordered" evidence="1">
    <location>
        <begin position="633"/>
        <end position="665"/>
    </location>
</feature>
<reference evidence="5" key="1">
    <citation type="submission" date="2017-05" db="UniProtKB">
        <authorList>
            <consortium name="EnsemblMetazoa"/>
        </authorList>
    </citation>
    <scope>IDENTIFICATION</scope>
</reference>
<keyword evidence="2" id="KW-0812">Transmembrane</keyword>
<dbReference type="EnsemblMetazoa" id="Aqu2.1.11194_001">
    <property type="protein sequence ID" value="Aqu2.1.11194_001"/>
    <property type="gene ID" value="Aqu2.1.11194"/>
</dbReference>
<dbReference type="SMART" id="SM00060">
    <property type="entry name" value="FN3"/>
    <property type="match status" value="2"/>
</dbReference>
<feature type="transmembrane region" description="Helical" evidence="2">
    <location>
        <begin position="529"/>
        <end position="558"/>
    </location>
</feature>
<evidence type="ECO:0000313" key="5">
    <source>
        <dbReference type="EnsemblMetazoa" id="Aqu2.1.11194_001"/>
    </source>
</evidence>
<feature type="region of interest" description="Disordered" evidence="1">
    <location>
        <begin position="712"/>
        <end position="736"/>
    </location>
</feature>
<sequence>MTILSFILLLQLSRRLSHCATITVQPVSINTTLNSTVVFFCEGTGDELSFRVNNEPATNTDVIVKGFSVTSSVHNGTRRAELQAIAYEHNNNTEVRCRASTDEPLQVEFSDTAILMIQGLLASVVDLGYTFINGSSVLVTWIAPYTLDNVPITGYYILNGLVDVTTTNKSITLSATNPDPCTLNNVTVSAINDLGIGSSNNISFYYETVPLITPPVSVVPAIVGQLNIIINVSKLCIGEYPNNITVIILNTDNETQYSATKSTQINDQLMITRVITVPNNSNTFIVNVSLSNNGGEFLPIPSFGFGFLGPVTNIDSSIDNCSTIDITWTAPTVDNRVSIQYYILSIFDAITGSLVDTVSVYDTSYQFVDNNLFIHRYTYVITGVNELGEGRSNNKTFSYQRVPQFVTEVGSKIITFDQHTSTALFNISVALECTGEAPENVTVTVQCTGAGVIFNNIYLVEYTTQSMIITGSTIVPLYEQCNISIVISNEAGSSEPFIQLFNTTASIFPTTATETPSSTRGTINDTNNYIIPVVVSTISVCIALVLVIILMVCAVIIVTKKKTEQVNGTSLIQTANKYQDFFELVNKVPITTSPVVSTDNRPIDDESPYHVDISEFLSRETIPSHIVEQSMQQQRVTTQEDSASSTASNNIYDPDDPAATVNTNDSTTHTDVVIAEKTDALTTLTNPPTAVTLEVIGHVNARKGHANFTSKDEQLTVEASECSEKEREEQALVTKQ</sequence>
<name>A0A1X7TA70_AMPQE</name>
<dbReference type="InterPro" id="IPR013783">
    <property type="entry name" value="Ig-like_fold"/>
</dbReference>
<proteinExistence type="predicted"/>
<dbReference type="CDD" id="cd00063">
    <property type="entry name" value="FN3"/>
    <property type="match status" value="1"/>
</dbReference>
<feature type="signal peptide" evidence="3">
    <location>
        <begin position="1"/>
        <end position="19"/>
    </location>
</feature>
<dbReference type="PROSITE" id="PS50853">
    <property type="entry name" value="FN3"/>
    <property type="match status" value="1"/>
</dbReference>
<dbReference type="InParanoid" id="A0A1X7TA70"/>
<evidence type="ECO:0000256" key="1">
    <source>
        <dbReference type="SAM" id="MobiDB-lite"/>
    </source>
</evidence>
<evidence type="ECO:0000256" key="3">
    <source>
        <dbReference type="SAM" id="SignalP"/>
    </source>
</evidence>
<feature type="compositionally biased region" description="Polar residues" evidence="1">
    <location>
        <begin position="633"/>
        <end position="651"/>
    </location>
</feature>
<feature type="chain" id="PRO_5012259620" description="Fibronectin type-III domain-containing protein" evidence="3">
    <location>
        <begin position="20"/>
        <end position="736"/>
    </location>
</feature>
<accession>A0A1X7TA70</accession>
<dbReference type="SUPFAM" id="SSF49265">
    <property type="entry name" value="Fibronectin type III"/>
    <property type="match status" value="1"/>
</dbReference>
<evidence type="ECO:0000259" key="4">
    <source>
        <dbReference type="PROSITE" id="PS50853"/>
    </source>
</evidence>
<dbReference type="InterPro" id="IPR003961">
    <property type="entry name" value="FN3_dom"/>
</dbReference>
<dbReference type="AlphaFoldDB" id="A0A1X7TA70"/>
<keyword evidence="2" id="KW-1133">Transmembrane helix</keyword>
<feature type="domain" description="Fibronectin type-III" evidence="4">
    <location>
        <begin position="123"/>
        <end position="211"/>
    </location>
</feature>
<keyword evidence="2" id="KW-0472">Membrane</keyword>
<organism evidence="5">
    <name type="scientific">Amphimedon queenslandica</name>
    <name type="common">Sponge</name>
    <dbReference type="NCBI Taxonomy" id="400682"/>
    <lineage>
        <taxon>Eukaryota</taxon>
        <taxon>Metazoa</taxon>
        <taxon>Porifera</taxon>
        <taxon>Demospongiae</taxon>
        <taxon>Heteroscleromorpha</taxon>
        <taxon>Haplosclerida</taxon>
        <taxon>Niphatidae</taxon>
        <taxon>Amphimedon</taxon>
    </lineage>
</organism>
<dbReference type="Gene3D" id="2.60.40.10">
    <property type="entry name" value="Immunoglobulins"/>
    <property type="match status" value="1"/>
</dbReference>